<organism evidence="2">
    <name type="scientific">Sesamum latifolium</name>
    <dbReference type="NCBI Taxonomy" id="2727402"/>
    <lineage>
        <taxon>Eukaryota</taxon>
        <taxon>Viridiplantae</taxon>
        <taxon>Streptophyta</taxon>
        <taxon>Embryophyta</taxon>
        <taxon>Tracheophyta</taxon>
        <taxon>Spermatophyta</taxon>
        <taxon>Magnoliopsida</taxon>
        <taxon>eudicotyledons</taxon>
        <taxon>Gunneridae</taxon>
        <taxon>Pentapetalae</taxon>
        <taxon>asterids</taxon>
        <taxon>lamiids</taxon>
        <taxon>Lamiales</taxon>
        <taxon>Pedaliaceae</taxon>
        <taxon>Sesamum</taxon>
    </lineage>
</organism>
<evidence type="ECO:0000313" key="2">
    <source>
        <dbReference type="EMBL" id="KAL0420311.1"/>
    </source>
</evidence>
<gene>
    <name evidence="2" type="ORF">Slati_3054000</name>
</gene>
<accession>A0AAW2UYP8</accession>
<reference evidence="2" key="2">
    <citation type="journal article" date="2024" name="Plant">
        <title>Genomic evolution and insights into agronomic trait innovations of Sesamum species.</title>
        <authorList>
            <person name="Miao H."/>
            <person name="Wang L."/>
            <person name="Qu L."/>
            <person name="Liu H."/>
            <person name="Sun Y."/>
            <person name="Le M."/>
            <person name="Wang Q."/>
            <person name="Wei S."/>
            <person name="Zheng Y."/>
            <person name="Lin W."/>
            <person name="Duan Y."/>
            <person name="Cao H."/>
            <person name="Xiong S."/>
            <person name="Wang X."/>
            <person name="Wei L."/>
            <person name="Li C."/>
            <person name="Ma Q."/>
            <person name="Ju M."/>
            <person name="Zhao R."/>
            <person name="Li G."/>
            <person name="Mu C."/>
            <person name="Tian Q."/>
            <person name="Mei H."/>
            <person name="Zhang T."/>
            <person name="Gao T."/>
            <person name="Zhang H."/>
        </authorList>
    </citation>
    <scope>NUCLEOTIDE SEQUENCE</scope>
    <source>
        <strain evidence="2">KEN1</strain>
    </source>
</reference>
<name>A0AAW2UYP8_9LAMI</name>
<proteinExistence type="predicted"/>
<sequence>MLLVKLSFPRKIAHDSSDENCRFQPVQVADRRGSDLAPATLLLSQQPGTRDPRATASVPRVNSSDLVPATRESMPATWHRPPAISPPAS</sequence>
<reference evidence="2" key="1">
    <citation type="submission" date="2020-06" db="EMBL/GenBank/DDBJ databases">
        <authorList>
            <person name="Li T."/>
            <person name="Hu X."/>
            <person name="Zhang T."/>
            <person name="Song X."/>
            <person name="Zhang H."/>
            <person name="Dai N."/>
            <person name="Sheng W."/>
            <person name="Hou X."/>
            <person name="Wei L."/>
        </authorList>
    </citation>
    <scope>NUCLEOTIDE SEQUENCE</scope>
    <source>
        <strain evidence="2">KEN1</strain>
        <tissue evidence="2">Leaf</tissue>
    </source>
</reference>
<dbReference type="EMBL" id="JACGWN010000011">
    <property type="protein sequence ID" value="KAL0420311.1"/>
    <property type="molecule type" value="Genomic_DNA"/>
</dbReference>
<feature type="region of interest" description="Disordered" evidence="1">
    <location>
        <begin position="41"/>
        <end position="89"/>
    </location>
</feature>
<dbReference type="AlphaFoldDB" id="A0AAW2UYP8"/>
<comment type="caution">
    <text evidence="2">The sequence shown here is derived from an EMBL/GenBank/DDBJ whole genome shotgun (WGS) entry which is preliminary data.</text>
</comment>
<evidence type="ECO:0000256" key="1">
    <source>
        <dbReference type="SAM" id="MobiDB-lite"/>
    </source>
</evidence>
<protein>
    <submittedName>
        <fullName evidence="2">Uncharacterized protein</fullName>
    </submittedName>
</protein>